<dbReference type="GO" id="GO:0044826">
    <property type="term" value="P:viral genome integration into host DNA"/>
    <property type="evidence" value="ECO:0007669"/>
    <property type="project" value="UniProtKB-KW"/>
</dbReference>
<keyword evidence="9" id="KW-0229">DNA integration</keyword>
<dbReference type="GO" id="GO:0051301">
    <property type="term" value="P:cell division"/>
    <property type="evidence" value="ECO:0007669"/>
    <property type="project" value="UniProtKB-KW"/>
</dbReference>
<accession>A0A8S5QIE8</accession>
<dbReference type="InterPro" id="IPR004107">
    <property type="entry name" value="Integrase_SAM-like_N"/>
</dbReference>
<dbReference type="CDD" id="cd00397">
    <property type="entry name" value="DNA_BRE_C"/>
    <property type="match status" value="1"/>
</dbReference>
<evidence type="ECO:0000256" key="4">
    <source>
        <dbReference type="ARBA" id="ARBA00022490"/>
    </source>
</evidence>
<comment type="subcellular location">
    <subcellularLocation>
        <location evidence="1">Cytoplasm</location>
    </subcellularLocation>
</comment>
<reference evidence="17" key="1">
    <citation type="journal article" date="2021" name="Proc. Natl. Acad. Sci. U.S.A.">
        <title>A Catalog of Tens of Thousands of Viruses from Human Metagenomes Reveals Hidden Associations with Chronic Diseases.</title>
        <authorList>
            <person name="Tisza M.J."/>
            <person name="Buck C.B."/>
        </authorList>
    </citation>
    <scope>NUCLEOTIDE SEQUENCE</scope>
    <source>
        <strain evidence="17">Ctk4d14</strain>
    </source>
</reference>
<evidence type="ECO:0000256" key="11">
    <source>
        <dbReference type="ARBA" id="ARBA00023172"/>
    </source>
</evidence>
<evidence type="ECO:0000256" key="3">
    <source>
        <dbReference type="ARBA" id="ARBA00016082"/>
    </source>
</evidence>
<dbReference type="InterPro" id="IPR011010">
    <property type="entry name" value="DNA_brk_join_enz"/>
</dbReference>
<evidence type="ECO:0000256" key="13">
    <source>
        <dbReference type="ARBA" id="ARBA00023306"/>
    </source>
</evidence>
<evidence type="ECO:0000256" key="5">
    <source>
        <dbReference type="ARBA" id="ARBA00022618"/>
    </source>
</evidence>
<protein>
    <recommendedName>
        <fullName evidence="3">Integrase</fullName>
    </recommendedName>
</protein>
<evidence type="ECO:0000256" key="6">
    <source>
        <dbReference type="ARBA" id="ARBA00022679"/>
    </source>
</evidence>
<comment type="similarity">
    <text evidence="2">Belongs to the 'phage' integrase family.</text>
</comment>
<dbReference type="Pfam" id="PF00589">
    <property type="entry name" value="Phage_integrase"/>
    <property type="match status" value="1"/>
</dbReference>
<evidence type="ECO:0000256" key="2">
    <source>
        <dbReference type="ARBA" id="ARBA00008857"/>
    </source>
</evidence>
<evidence type="ECO:0000259" key="16">
    <source>
        <dbReference type="PROSITE" id="PS51900"/>
    </source>
</evidence>
<dbReference type="Pfam" id="PF13495">
    <property type="entry name" value="Phage_int_SAM_4"/>
    <property type="match status" value="1"/>
</dbReference>
<dbReference type="Gene3D" id="1.10.150.130">
    <property type="match status" value="1"/>
</dbReference>
<dbReference type="GO" id="GO:0007059">
    <property type="term" value="P:chromosome segregation"/>
    <property type="evidence" value="ECO:0007669"/>
    <property type="project" value="UniProtKB-KW"/>
</dbReference>
<dbReference type="Gene3D" id="1.10.443.10">
    <property type="entry name" value="Intergrase catalytic core"/>
    <property type="match status" value="1"/>
</dbReference>
<keyword evidence="7" id="KW-0378">Hydrolase</keyword>
<dbReference type="GO" id="GO:0015074">
    <property type="term" value="P:DNA integration"/>
    <property type="evidence" value="ECO:0007669"/>
    <property type="project" value="UniProtKB-KW"/>
</dbReference>
<evidence type="ECO:0000259" key="15">
    <source>
        <dbReference type="PROSITE" id="PS51898"/>
    </source>
</evidence>
<keyword evidence="10 14" id="KW-0238">DNA-binding</keyword>
<evidence type="ECO:0000256" key="14">
    <source>
        <dbReference type="PROSITE-ProRule" id="PRU01248"/>
    </source>
</evidence>
<keyword evidence="6" id="KW-0808">Transferase</keyword>
<dbReference type="InterPro" id="IPR044068">
    <property type="entry name" value="CB"/>
</dbReference>
<keyword evidence="12" id="KW-1160">Virus entry into host cell</keyword>
<evidence type="ECO:0000256" key="10">
    <source>
        <dbReference type="ARBA" id="ARBA00023125"/>
    </source>
</evidence>
<evidence type="ECO:0000256" key="8">
    <source>
        <dbReference type="ARBA" id="ARBA00022829"/>
    </source>
</evidence>
<keyword evidence="13" id="KW-0131">Cell cycle</keyword>
<keyword evidence="5" id="KW-0132">Cell division</keyword>
<dbReference type="InterPro" id="IPR013762">
    <property type="entry name" value="Integrase-like_cat_sf"/>
</dbReference>
<feature type="domain" description="Core-binding (CB)" evidence="16">
    <location>
        <begin position="49"/>
        <end position="132"/>
    </location>
</feature>
<dbReference type="InterPro" id="IPR002104">
    <property type="entry name" value="Integrase_catalytic"/>
</dbReference>
<dbReference type="GO" id="GO:0016787">
    <property type="term" value="F:hydrolase activity"/>
    <property type="evidence" value="ECO:0007669"/>
    <property type="project" value="UniProtKB-KW"/>
</dbReference>
<keyword evidence="12" id="KW-1179">Viral genome integration</keyword>
<keyword evidence="4" id="KW-0963">Cytoplasm</keyword>
<dbReference type="PROSITE" id="PS51898">
    <property type="entry name" value="TYR_RECOMBINASE"/>
    <property type="match status" value="1"/>
</dbReference>
<dbReference type="GO" id="GO:0016740">
    <property type="term" value="F:transferase activity"/>
    <property type="evidence" value="ECO:0007669"/>
    <property type="project" value="UniProtKB-KW"/>
</dbReference>
<dbReference type="PANTHER" id="PTHR30349:SF77">
    <property type="entry name" value="TYROSINE RECOMBINASE XERC"/>
    <property type="match status" value="1"/>
</dbReference>
<keyword evidence="11" id="KW-0233">DNA recombination</keyword>
<evidence type="ECO:0000256" key="1">
    <source>
        <dbReference type="ARBA" id="ARBA00004496"/>
    </source>
</evidence>
<dbReference type="SUPFAM" id="SSF56349">
    <property type="entry name" value="DNA breaking-rejoining enzymes"/>
    <property type="match status" value="1"/>
</dbReference>
<evidence type="ECO:0000313" key="17">
    <source>
        <dbReference type="EMBL" id="DAE19078.1"/>
    </source>
</evidence>
<keyword evidence="8" id="KW-0159">Chromosome partition</keyword>
<evidence type="ECO:0000256" key="12">
    <source>
        <dbReference type="ARBA" id="ARBA00023195"/>
    </source>
</evidence>
<dbReference type="EMBL" id="BK015667">
    <property type="protein sequence ID" value="DAE19078.1"/>
    <property type="molecule type" value="Genomic_DNA"/>
</dbReference>
<dbReference type="GO" id="GO:0006310">
    <property type="term" value="P:DNA recombination"/>
    <property type="evidence" value="ECO:0007669"/>
    <property type="project" value="UniProtKB-KW"/>
</dbReference>
<proteinExistence type="inferred from homology"/>
<dbReference type="InterPro" id="IPR010998">
    <property type="entry name" value="Integrase_recombinase_N"/>
</dbReference>
<dbReference type="GO" id="GO:0003677">
    <property type="term" value="F:DNA binding"/>
    <property type="evidence" value="ECO:0007669"/>
    <property type="project" value="UniProtKB-UniRule"/>
</dbReference>
<dbReference type="GO" id="GO:0075713">
    <property type="term" value="P:establishment of integrated proviral latency"/>
    <property type="evidence" value="ECO:0007669"/>
    <property type="project" value="UniProtKB-KW"/>
</dbReference>
<evidence type="ECO:0000256" key="7">
    <source>
        <dbReference type="ARBA" id="ARBA00022801"/>
    </source>
</evidence>
<organism evidence="17">
    <name type="scientific">Siphoviridae sp. ctk4d14</name>
    <dbReference type="NCBI Taxonomy" id="2825639"/>
    <lineage>
        <taxon>Viruses</taxon>
        <taxon>Duplodnaviria</taxon>
        <taxon>Heunggongvirae</taxon>
        <taxon>Uroviricota</taxon>
        <taxon>Caudoviricetes</taxon>
    </lineage>
</organism>
<evidence type="ECO:0000256" key="9">
    <source>
        <dbReference type="ARBA" id="ARBA00022908"/>
    </source>
</evidence>
<feature type="domain" description="Tyr recombinase" evidence="15">
    <location>
        <begin position="153"/>
        <end position="335"/>
    </location>
</feature>
<sequence length="341" mass="39517">MMDKKEELKNNIMLKMRYHLDSQELDLLGVVLTDELTKVEVDAPETELATVDNTNEYIMDLFMLKKAPKLSDKTVRQYMDAVRRLTDYCQKPLTRITSMDVDGWLNSIKSCNSNTSLNNQRRHLSAFFTWMRKSKIVTENPVESVEIYPEIQKPVDHMEAQEYEELKTGCTRKRDRAMMELLRSTAIRVGEMERLNVNDIDWRAGSVSVYGQKTRTYRTVYLDDIALKYLGEYIQERGCSINSRDPLFVSERCAHGKYNRLSDAGIRSALKSIASRAEVERRVYPHLFRKTTATNICKRGGTIWDAGHYLGHKDRSTAGQHYVAEDQECIKSIFRLRVATM</sequence>
<dbReference type="InterPro" id="IPR050090">
    <property type="entry name" value="Tyrosine_recombinase_XerCD"/>
</dbReference>
<dbReference type="PANTHER" id="PTHR30349">
    <property type="entry name" value="PHAGE INTEGRASE-RELATED"/>
    <property type="match status" value="1"/>
</dbReference>
<name>A0A8S5QIE8_9CAUD</name>
<dbReference type="PROSITE" id="PS51900">
    <property type="entry name" value="CB"/>
    <property type="match status" value="1"/>
</dbReference>